<proteinExistence type="predicted"/>
<dbReference type="KEGG" id="thyd:TTHT_0864"/>
<feature type="transmembrane region" description="Helical" evidence="7">
    <location>
        <begin position="99"/>
        <end position="115"/>
    </location>
</feature>
<feature type="transmembrane region" description="Helical" evidence="7">
    <location>
        <begin position="74"/>
        <end position="92"/>
    </location>
</feature>
<keyword evidence="5 7" id="KW-1133">Transmembrane helix</keyword>
<feature type="transmembrane region" description="Helical" evidence="7">
    <location>
        <begin position="135"/>
        <end position="154"/>
    </location>
</feature>
<sequence>MSVFKRFPETFWVANTVELLERLAYYGMNIILALYLTQRVGFSDKEALSLSGAFILFLYFLPTFSGAIADKIGFRKALIIAFLTLFSGYFLLALFPVKLMAIVSLILIAIGGSFVKPTISGSVAKLSPEGESKLGFAIFYMIVNIGGFLGKVIVKPMRLNIGNWLRESDFDALKAYVKTLPPFDINSPLVRGAMEKMKGFTPEQVRDILQWQSFGMQVACTFSAIMALVALTLVILKFEDKTIQTGDKPSVSQVVSSIVTVFKDVRFLLFILIFAGFEIMFWQLYLAMPLYIQREISPVAPMEWLVAINPGMIMIFQLPVAKLTSRLSSLKAMALGLSICIVSMIIMGNFPTMTGVIIAIMTFALGEMTFQPRFLDYVASIAPKDKIGLYLGFAHIKVAVGSFLGGWIAGILVSKYCPIEGARNPLMLWGSFAVIGLISLIAFFIYQKTFGNLHENGVA</sequence>
<keyword evidence="3" id="KW-1003">Cell membrane</keyword>
<dbReference type="Pfam" id="PF07690">
    <property type="entry name" value="MFS_1"/>
    <property type="match status" value="2"/>
</dbReference>
<dbReference type="AlphaFoldDB" id="A0A7R6PQD5"/>
<dbReference type="Proteomes" id="UP000595564">
    <property type="component" value="Chromosome"/>
</dbReference>
<reference evidence="9 10" key="1">
    <citation type="journal article" date="2012" name="Extremophiles">
        <title>Thermotomaculum hydrothermale gen. nov., sp. nov., a novel heterotrophic thermophile within the phylum Acidobacteria from a deep-sea hydrothermal vent chimney in the Southern Okinawa Trough.</title>
        <authorList>
            <person name="Izumi H."/>
            <person name="Nunoura T."/>
            <person name="Miyazaki M."/>
            <person name="Mino S."/>
            <person name="Toki T."/>
            <person name="Takai K."/>
            <person name="Sako Y."/>
            <person name="Sawabe T."/>
            <person name="Nakagawa S."/>
        </authorList>
    </citation>
    <scope>NUCLEOTIDE SEQUENCE [LARGE SCALE GENOMIC DNA]</scope>
    <source>
        <strain evidence="9 10">AC55</strain>
    </source>
</reference>
<evidence type="ECO:0000313" key="9">
    <source>
        <dbReference type="EMBL" id="BBB32426.1"/>
    </source>
</evidence>
<evidence type="ECO:0000256" key="3">
    <source>
        <dbReference type="ARBA" id="ARBA00022475"/>
    </source>
</evidence>
<dbReference type="InterPro" id="IPR036259">
    <property type="entry name" value="MFS_trans_sf"/>
</dbReference>
<dbReference type="GO" id="GO:0006857">
    <property type="term" value="P:oligopeptide transport"/>
    <property type="evidence" value="ECO:0007669"/>
    <property type="project" value="InterPro"/>
</dbReference>
<keyword evidence="4 7" id="KW-0812">Transmembrane</keyword>
<dbReference type="PANTHER" id="PTHR23517">
    <property type="entry name" value="RESISTANCE PROTEIN MDTM, PUTATIVE-RELATED-RELATED"/>
    <property type="match status" value="1"/>
</dbReference>
<feature type="transmembrane region" description="Helical" evidence="7">
    <location>
        <begin position="387"/>
        <end position="414"/>
    </location>
</feature>
<accession>A0A7R6PQD5</accession>
<dbReference type="GO" id="GO:0005886">
    <property type="term" value="C:plasma membrane"/>
    <property type="evidence" value="ECO:0007669"/>
    <property type="project" value="UniProtKB-SubCell"/>
</dbReference>
<evidence type="ECO:0000256" key="7">
    <source>
        <dbReference type="SAM" id="Phobius"/>
    </source>
</evidence>
<evidence type="ECO:0000313" key="10">
    <source>
        <dbReference type="Proteomes" id="UP000595564"/>
    </source>
</evidence>
<feature type="domain" description="Major facilitator superfamily (MFS) profile" evidence="8">
    <location>
        <begin position="1"/>
        <end position="448"/>
    </location>
</feature>
<keyword evidence="6 7" id="KW-0472">Membrane</keyword>
<evidence type="ECO:0000256" key="5">
    <source>
        <dbReference type="ARBA" id="ARBA00022989"/>
    </source>
</evidence>
<evidence type="ECO:0000256" key="1">
    <source>
        <dbReference type="ARBA" id="ARBA00004651"/>
    </source>
</evidence>
<feature type="transmembrane region" description="Helical" evidence="7">
    <location>
        <begin position="48"/>
        <end position="68"/>
    </location>
</feature>
<feature type="transmembrane region" description="Helical" evidence="7">
    <location>
        <begin position="20"/>
        <end position="36"/>
    </location>
</feature>
<name>A0A7R6PQD5_9BACT</name>
<gene>
    <name evidence="9" type="ORF">TTHT_0864</name>
</gene>
<comment type="subcellular location">
    <subcellularLocation>
        <location evidence="1">Cell membrane</location>
        <topology evidence="1">Multi-pass membrane protein</topology>
    </subcellularLocation>
</comment>
<evidence type="ECO:0000256" key="4">
    <source>
        <dbReference type="ARBA" id="ARBA00022692"/>
    </source>
</evidence>
<protein>
    <submittedName>
        <fullName evidence="9">Major facilitator superfamily transporter</fullName>
    </submittedName>
</protein>
<dbReference type="Gene3D" id="1.20.1250.20">
    <property type="entry name" value="MFS general substrate transporter like domains"/>
    <property type="match status" value="2"/>
</dbReference>
<dbReference type="PROSITE" id="PS01023">
    <property type="entry name" value="PTR2_2"/>
    <property type="match status" value="1"/>
</dbReference>
<feature type="transmembrane region" description="Helical" evidence="7">
    <location>
        <begin position="333"/>
        <end position="366"/>
    </location>
</feature>
<feature type="transmembrane region" description="Helical" evidence="7">
    <location>
        <begin position="267"/>
        <end position="292"/>
    </location>
</feature>
<organism evidence="9 10">
    <name type="scientific">Thermotomaculum hydrothermale</name>
    <dbReference type="NCBI Taxonomy" id="981385"/>
    <lineage>
        <taxon>Bacteria</taxon>
        <taxon>Pseudomonadati</taxon>
        <taxon>Acidobacteriota</taxon>
        <taxon>Holophagae</taxon>
        <taxon>Thermotomaculales</taxon>
        <taxon>Thermotomaculaceae</taxon>
        <taxon>Thermotomaculum</taxon>
    </lineage>
</organism>
<keyword evidence="2" id="KW-0813">Transport</keyword>
<dbReference type="RefSeq" id="WP_201328773.1">
    <property type="nucleotide sequence ID" value="NZ_AP017470.1"/>
</dbReference>
<feature type="transmembrane region" description="Helical" evidence="7">
    <location>
        <begin position="304"/>
        <end position="321"/>
    </location>
</feature>
<dbReference type="EMBL" id="AP017470">
    <property type="protein sequence ID" value="BBB32426.1"/>
    <property type="molecule type" value="Genomic_DNA"/>
</dbReference>
<dbReference type="GO" id="GO:0022857">
    <property type="term" value="F:transmembrane transporter activity"/>
    <property type="evidence" value="ECO:0007669"/>
    <property type="project" value="InterPro"/>
</dbReference>
<evidence type="ECO:0000256" key="6">
    <source>
        <dbReference type="ARBA" id="ARBA00023136"/>
    </source>
</evidence>
<dbReference type="InterPro" id="IPR018456">
    <property type="entry name" value="PTR2_symporter_CS"/>
</dbReference>
<dbReference type="SUPFAM" id="SSF103473">
    <property type="entry name" value="MFS general substrate transporter"/>
    <property type="match status" value="2"/>
</dbReference>
<feature type="transmembrane region" description="Helical" evidence="7">
    <location>
        <begin position="426"/>
        <end position="446"/>
    </location>
</feature>
<dbReference type="InterPro" id="IPR050171">
    <property type="entry name" value="MFS_Transporters"/>
</dbReference>
<dbReference type="InterPro" id="IPR020846">
    <property type="entry name" value="MFS_dom"/>
</dbReference>
<feature type="transmembrane region" description="Helical" evidence="7">
    <location>
        <begin position="214"/>
        <end position="236"/>
    </location>
</feature>
<evidence type="ECO:0000259" key="8">
    <source>
        <dbReference type="PROSITE" id="PS50850"/>
    </source>
</evidence>
<dbReference type="InterPro" id="IPR011701">
    <property type="entry name" value="MFS"/>
</dbReference>
<evidence type="ECO:0000256" key="2">
    <source>
        <dbReference type="ARBA" id="ARBA00022448"/>
    </source>
</evidence>
<keyword evidence="10" id="KW-1185">Reference proteome</keyword>
<dbReference type="PANTHER" id="PTHR23517:SF2">
    <property type="entry name" value="MULTIDRUG RESISTANCE PROTEIN MDTH"/>
    <property type="match status" value="1"/>
</dbReference>
<dbReference type="PROSITE" id="PS50850">
    <property type="entry name" value="MFS"/>
    <property type="match status" value="1"/>
</dbReference>